<dbReference type="InterPro" id="IPR019787">
    <property type="entry name" value="Znf_PHD-finger"/>
</dbReference>
<dbReference type="Gene3D" id="3.30.40.10">
    <property type="entry name" value="Zinc/RING finger domain, C3HC4 (zinc finger)"/>
    <property type="match status" value="2"/>
</dbReference>
<dbReference type="SMART" id="SM00249">
    <property type="entry name" value="PHD"/>
    <property type="match status" value="1"/>
</dbReference>
<feature type="region of interest" description="Disordered" evidence="5">
    <location>
        <begin position="469"/>
        <end position="488"/>
    </location>
</feature>
<dbReference type="GO" id="GO:0061630">
    <property type="term" value="F:ubiquitin protein ligase activity"/>
    <property type="evidence" value="ECO:0007669"/>
    <property type="project" value="TreeGrafter"/>
</dbReference>
<feature type="region of interest" description="Disordered" evidence="5">
    <location>
        <begin position="938"/>
        <end position="980"/>
    </location>
</feature>
<dbReference type="PANTHER" id="PTHR15315:SF26">
    <property type="entry name" value="E3 UBIQUITIN-PROTEIN LIGASE NRDP1"/>
    <property type="match status" value="1"/>
</dbReference>
<feature type="domain" description="RING-type" evidence="7">
    <location>
        <begin position="32"/>
        <end position="71"/>
    </location>
</feature>
<gene>
    <name evidence="8" type="ORF">CB5_LOCUS17158</name>
</gene>
<feature type="compositionally biased region" description="Acidic residues" evidence="5">
    <location>
        <begin position="438"/>
        <end position="448"/>
    </location>
</feature>
<dbReference type="InterPro" id="IPR011011">
    <property type="entry name" value="Znf_FYVE_PHD"/>
</dbReference>
<name>A0A6V7PT19_ANACO</name>
<feature type="compositionally biased region" description="Polar residues" evidence="5">
    <location>
        <begin position="653"/>
        <end position="665"/>
    </location>
</feature>
<proteinExistence type="predicted"/>
<accession>A0A6V7PT19</accession>
<feature type="compositionally biased region" description="Polar residues" evidence="5">
    <location>
        <begin position="996"/>
        <end position="1010"/>
    </location>
</feature>
<evidence type="ECO:0000256" key="2">
    <source>
        <dbReference type="ARBA" id="ARBA00022771"/>
    </source>
</evidence>
<dbReference type="GO" id="GO:0008270">
    <property type="term" value="F:zinc ion binding"/>
    <property type="evidence" value="ECO:0007669"/>
    <property type="project" value="UniProtKB-KW"/>
</dbReference>
<dbReference type="PROSITE" id="PS50089">
    <property type="entry name" value="ZF_RING_2"/>
    <property type="match status" value="1"/>
</dbReference>
<dbReference type="Pfam" id="PF13639">
    <property type="entry name" value="zf-RING_2"/>
    <property type="match status" value="1"/>
</dbReference>
<reference evidence="8" key="1">
    <citation type="submission" date="2020-07" db="EMBL/GenBank/DDBJ databases">
        <authorList>
            <person name="Lin J."/>
        </authorList>
    </citation>
    <scope>NUCLEOTIDE SEQUENCE</scope>
</reference>
<keyword evidence="2 4" id="KW-0863">Zinc-finger</keyword>
<evidence type="ECO:0000259" key="7">
    <source>
        <dbReference type="PROSITE" id="PS50089"/>
    </source>
</evidence>
<dbReference type="InterPro" id="IPR058746">
    <property type="entry name" value="Znf_RING-type_Topors"/>
</dbReference>
<feature type="region of interest" description="Disordered" evidence="5">
    <location>
        <begin position="422"/>
        <end position="452"/>
    </location>
</feature>
<dbReference type="CDD" id="cd16574">
    <property type="entry name" value="RING-HC_Topors"/>
    <property type="match status" value="1"/>
</dbReference>
<dbReference type="InterPro" id="IPR013083">
    <property type="entry name" value="Znf_RING/FYVE/PHD"/>
</dbReference>
<dbReference type="InterPro" id="IPR017907">
    <property type="entry name" value="Znf_RING_CS"/>
</dbReference>
<dbReference type="SUPFAM" id="SSF57903">
    <property type="entry name" value="FYVE/PHD zinc finger"/>
    <property type="match status" value="1"/>
</dbReference>
<feature type="region of interest" description="Disordered" evidence="5">
    <location>
        <begin position="680"/>
        <end position="704"/>
    </location>
</feature>
<evidence type="ECO:0008006" key="9">
    <source>
        <dbReference type="Google" id="ProtNLM"/>
    </source>
</evidence>
<dbReference type="SMART" id="SM00184">
    <property type="entry name" value="RING"/>
    <property type="match status" value="2"/>
</dbReference>
<keyword evidence="1" id="KW-0479">Metal-binding</keyword>
<dbReference type="InterPro" id="IPR001841">
    <property type="entry name" value="Znf_RING"/>
</dbReference>
<feature type="region of interest" description="Disordered" evidence="5">
    <location>
        <begin position="632"/>
        <end position="668"/>
    </location>
</feature>
<evidence type="ECO:0000256" key="5">
    <source>
        <dbReference type="SAM" id="MobiDB-lite"/>
    </source>
</evidence>
<evidence type="ECO:0000256" key="1">
    <source>
        <dbReference type="ARBA" id="ARBA00022723"/>
    </source>
</evidence>
<evidence type="ECO:0000259" key="6">
    <source>
        <dbReference type="PROSITE" id="PS50016"/>
    </source>
</evidence>
<feature type="region of interest" description="Disordered" evidence="5">
    <location>
        <begin position="1"/>
        <end position="20"/>
    </location>
</feature>
<keyword evidence="3" id="KW-0862">Zinc</keyword>
<dbReference type="EMBL" id="LR862152">
    <property type="protein sequence ID" value="CAD1833947.1"/>
    <property type="molecule type" value="Genomic_DNA"/>
</dbReference>
<dbReference type="GO" id="GO:0016567">
    <property type="term" value="P:protein ubiquitination"/>
    <property type="evidence" value="ECO:0007669"/>
    <property type="project" value="TreeGrafter"/>
</dbReference>
<feature type="compositionally biased region" description="Acidic residues" evidence="5">
    <location>
        <begin position="10"/>
        <end position="20"/>
    </location>
</feature>
<dbReference type="PROSITE" id="PS00518">
    <property type="entry name" value="ZF_RING_1"/>
    <property type="match status" value="1"/>
</dbReference>
<evidence type="ECO:0000256" key="3">
    <source>
        <dbReference type="ARBA" id="ARBA00022833"/>
    </source>
</evidence>
<dbReference type="PROSITE" id="PS50016">
    <property type="entry name" value="ZF_PHD_2"/>
    <property type="match status" value="1"/>
</dbReference>
<evidence type="ECO:0000313" key="8">
    <source>
        <dbReference type="EMBL" id="CAD1833947.1"/>
    </source>
</evidence>
<feature type="region of interest" description="Disordered" evidence="5">
    <location>
        <begin position="996"/>
        <end position="1080"/>
    </location>
</feature>
<dbReference type="Pfam" id="PF00628">
    <property type="entry name" value="PHD"/>
    <property type="match status" value="1"/>
</dbReference>
<dbReference type="SUPFAM" id="SSF57850">
    <property type="entry name" value="RING/U-box"/>
    <property type="match status" value="1"/>
</dbReference>
<organism evidence="8">
    <name type="scientific">Ananas comosus var. bracteatus</name>
    <name type="common">red pineapple</name>
    <dbReference type="NCBI Taxonomy" id="296719"/>
    <lineage>
        <taxon>Eukaryota</taxon>
        <taxon>Viridiplantae</taxon>
        <taxon>Streptophyta</taxon>
        <taxon>Embryophyta</taxon>
        <taxon>Tracheophyta</taxon>
        <taxon>Spermatophyta</taxon>
        <taxon>Magnoliopsida</taxon>
        <taxon>Liliopsida</taxon>
        <taxon>Poales</taxon>
        <taxon>Bromeliaceae</taxon>
        <taxon>Bromelioideae</taxon>
        <taxon>Ananas</taxon>
    </lineage>
</organism>
<dbReference type="PANTHER" id="PTHR15315">
    <property type="entry name" value="RING FINGER PROTEIN 41, 151"/>
    <property type="match status" value="1"/>
</dbReference>
<feature type="compositionally biased region" description="Polar residues" evidence="5">
    <location>
        <begin position="1045"/>
        <end position="1059"/>
    </location>
</feature>
<feature type="compositionally biased region" description="Low complexity" evidence="5">
    <location>
        <begin position="1069"/>
        <end position="1080"/>
    </location>
</feature>
<evidence type="ECO:0000256" key="4">
    <source>
        <dbReference type="PROSITE-ProRule" id="PRU00175"/>
    </source>
</evidence>
<feature type="compositionally biased region" description="Basic and acidic residues" evidence="5">
    <location>
        <begin position="691"/>
        <end position="704"/>
    </location>
</feature>
<feature type="compositionally biased region" description="Basic and acidic residues" evidence="5">
    <location>
        <begin position="946"/>
        <end position="980"/>
    </location>
</feature>
<dbReference type="AlphaFoldDB" id="A0A6V7PT19"/>
<feature type="compositionally biased region" description="Basic and acidic residues" evidence="5">
    <location>
        <begin position="472"/>
        <end position="487"/>
    </location>
</feature>
<sequence length="1179" mass="130666">MNAQEHGIDESEDEAVEEEDYLDDSAFDNDTCGICTDIVVERGVIDCCEHWFCFTCIDNWAAITNRCPLCKSEFQSITCLPVYETTGSIKAEEYSLSRDVNDWYVQGESNTLSFPSYYIDEDAVICLDGGGCKIRTGLLTAQDDVAFDTSIACDSCDIWYHATCVGFNSESVQKKSWLCPRCIPAEGQQNLDSFLKQNPDGNSIVTIDSSFAGKVSVSIADDGETAVVVSMVGAQQNTETSKKFPWESPLDLSTGKGIESSSYDSNTGNGELFYKSSEMGETQSDVLMEKPLEFSPIRESALEASTSEPETDALNASLRLPDNNEFSKYSPSINSPIRASVGTLSGDQKVGITNKNMGDGMHQEDTKVEDLMETSVNAHFDADIVNSHSRKGDSQTRIEADYPVKKAKLDVKSQNLSLESHSAPSALKCHTSSRDTAIGEDDQSDYVPEEGSVPSDIMSIVQGTQHRLHHHRDGEKFLNRNEGDKSGPRVKKIMRRAEKENESSILVQKLRKEIREVVGDTALKSSKDEPFDGKLLTAFRAAIGKPEVVETKLDPSLLRARKSLLKKGKVRENLTKKIYGTSTGRRKHTWAREWEVEFWKYRCSSAKPEKIETLQSVLELLKKFSNSSAENFEINQEPKGGTEIPSYPECKKSSSNSQKEANQPDCNKRDKRQWALEVLARKNASSSSNANKDKPEEGSELKEKYPFMAQLPIDMRPKLASSRHNKVPVTVRRAQLYRITEHYLRRTNSTVIRRTADTELAVADAVNIEKEIVERSNSKLVYINLCSQVLRQHPKPEAGSAASSSAATTECSIDELTKETSFTHEDTPCSDDVEEALRRAGLSSDSPPDSPERKVPIVVEGDPLVNVREECLENPQNAEKAATSNIEEGFEGYPSLTVREGVENTQNPEETATSNIEEGLIVNQEVISDIVKTDTIANSPSMLKPSEVDTGRDKESEEPNGPEKDLLVNRTSDEANVSEKDPLVNKISDETIEHLSNTTNMEEAANNLNPCESGMNRPMDGATVSELGSKNCAENNVADDEPPSNCKSSGGENETNSLRSKNEAREAKSTSSSNKSANSTDSILKKLEAHVKEHIRPLCKSGVITVEQYRWAVGKTTEKVMRYHQKDKNANFLIKEGDKVKRLASSMLKLLLSKRKHYSSSSWTLIVLVNHFSSLSIFF</sequence>
<protein>
    <recommendedName>
        <fullName evidence="9">RING-type domain-containing protein</fullName>
    </recommendedName>
</protein>
<feature type="domain" description="PHD-type" evidence="6">
    <location>
        <begin position="64"/>
        <end position="185"/>
    </location>
</feature>
<dbReference type="InterPro" id="IPR001965">
    <property type="entry name" value="Znf_PHD"/>
</dbReference>